<feature type="transmembrane region" description="Helical" evidence="7">
    <location>
        <begin position="72"/>
        <end position="94"/>
    </location>
</feature>
<dbReference type="Pfam" id="PF07690">
    <property type="entry name" value="MFS_1"/>
    <property type="match status" value="1"/>
</dbReference>
<feature type="transmembrane region" description="Helical" evidence="7">
    <location>
        <begin position="251"/>
        <end position="275"/>
    </location>
</feature>
<feature type="transmembrane region" description="Helical" evidence="7">
    <location>
        <begin position="9"/>
        <end position="33"/>
    </location>
</feature>
<evidence type="ECO:0000256" key="5">
    <source>
        <dbReference type="ARBA" id="ARBA00022989"/>
    </source>
</evidence>
<dbReference type="PANTHER" id="PTHR43266">
    <property type="entry name" value="MACROLIDE-EFFLUX PROTEIN"/>
    <property type="match status" value="1"/>
</dbReference>
<dbReference type="EMBL" id="JACRTF010000001">
    <property type="protein sequence ID" value="MBC8594589.1"/>
    <property type="molecule type" value="Genomic_DNA"/>
</dbReference>
<feature type="transmembrane region" description="Helical" evidence="7">
    <location>
        <begin position="45"/>
        <end position="65"/>
    </location>
</feature>
<dbReference type="InterPro" id="IPR020846">
    <property type="entry name" value="MFS_dom"/>
</dbReference>
<name>A0A926F9V0_9BACT</name>
<proteinExistence type="predicted"/>
<feature type="transmembrane region" description="Helical" evidence="7">
    <location>
        <begin position="344"/>
        <end position="367"/>
    </location>
</feature>
<feature type="transmembrane region" description="Helical" evidence="7">
    <location>
        <begin position="308"/>
        <end position="332"/>
    </location>
</feature>
<keyword evidence="6 7" id="KW-0472">Membrane</keyword>
<gene>
    <name evidence="9" type="ORF">H8744_15365</name>
</gene>
<dbReference type="InterPro" id="IPR011701">
    <property type="entry name" value="MFS"/>
</dbReference>
<dbReference type="PANTHER" id="PTHR43266:SF10">
    <property type="entry name" value="BACILYSIN EXPORTER BACE-RELATED"/>
    <property type="match status" value="1"/>
</dbReference>
<feature type="transmembrane region" description="Helical" evidence="7">
    <location>
        <begin position="166"/>
        <end position="187"/>
    </location>
</feature>
<sequence length="404" mass="43485">MNDWKKKFIIIWSGQLFSILSSSIAQFAIVLWISLETGSAEVLSLATIAALLPQAVLGPFAGVFVDRWSRKWTMILADSFVAVCSALIALLFYLDVIELWQIYILLALRSVGGAFHAPAMKSSIPLLAPESELTRIASINQSIQAVCNICGPVLGAALIVSTDMSVVMLLDVLGAAIACTTLLFVFIPNPVKVETDTASSIIHDMKDGFHAIRSNRGLSWVMVIEVLITFFIMPVVALLPLMTLQVFSGTAYQVSLIELLFGSGMLLGGILLSTWNPRIRKVIMINVSYLILGVSLVVSGLLPASGFVIFAVIAVIQGISIPFYSGPFTALLQSQIEVSFLGRVFALFDSVSLLPSILGLLATGFIADSIGVANVFLICGIAIVTVGCMAFMIPSIMKLEYVKR</sequence>
<dbReference type="AlphaFoldDB" id="A0A926F9V0"/>
<keyword evidence="10" id="KW-1185">Reference proteome</keyword>
<dbReference type="SUPFAM" id="SSF103473">
    <property type="entry name" value="MFS general substrate transporter"/>
    <property type="match status" value="1"/>
</dbReference>
<evidence type="ECO:0000256" key="4">
    <source>
        <dbReference type="ARBA" id="ARBA00022692"/>
    </source>
</evidence>
<protein>
    <submittedName>
        <fullName evidence="9">MFS transporter</fullName>
    </submittedName>
</protein>
<feature type="domain" description="Major facilitator superfamily (MFS) profile" evidence="8">
    <location>
        <begin position="7"/>
        <end position="397"/>
    </location>
</feature>
<evidence type="ECO:0000313" key="10">
    <source>
        <dbReference type="Proteomes" id="UP000651085"/>
    </source>
</evidence>
<evidence type="ECO:0000256" key="6">
    <source>
        <dbReference type="ARBA" id="ARBA00023136"/>
    </source>
</evidence>
<accession>A0A926F9V0</accession>
<feature type="transmembrane region" description="Helical" evidence="7">
    <location>
        <begin position="282"/>
        <end position="302"/>
    </location>
</feature>
<dbReference type="RefSeq" id="WP_262435682.1">
    <property type="nucleotide sequence ID" value="NZ_JACRTF010000001.1"/>
</dbReference>
<feature type="transmembrane region" description="Helical" evidence="7">
    <location>
        <begin position="218"/>
        <end position="239"/>
    </location>
</feature>
<feature type="transmembrane region" description="Helical" evidence="7">
    <location>
        <begin position="373"/>
        <end position="394"/>
    </location>
</feature>
<evidence type="ECO:0000256" key="7">
    <source>
        <dbReference type="SAM" id="Phobius"/>
    </source>
</evidence>
<dbReference type="InterPro" id="IPR036259">
    <property type="entry name" value="MFS_trans_sf"/>
</dbReference>
<comment type="subcellular location">
    <subcellularLocation>
        <location evidence="1">Cell membrane</location>
        <topology evidence="1">Multi-pass membrane protein</topology>
    </subcellularLocation>
</comment>
<evidence type="ECO:0000259" key="8">
    <source>
        <dbReference type="PROSITE" id="PS50850"/>
    </source>
</evidence>
<reference evidence="9" key="1">
    <citation type="submission" date="2020-08" db="EMBL/GenBank/DDBJ databases">
        <title>Genome public.</title>
        <authorList>
            <person name="Liu C."/>
            <person name="Sun Q."/>
        </authorList>
    </citation>
    <scope>NUCLEOTIDE SEQUENCE</scope>
    <source>
        <strain evidence="9">N12</strain>
    </source>
</reference>
<comment type="caution">
    <text evidence="9">The sequence shown here is derived from an EMBL/GenBank/DDBJ whole genome shotgun (WGS) entry which is preliminary data.</text>
</comment>
<keyword evidence="3" id="KW-1003">Cell membrane</keyword>
<keyword evidence="5 7" id="KW-1133">Transmembrane helix</keyword>
<evidence type="ECO:0000313" key="9">
    <source>
        <dbReference type="EMBL" id="MBC8594589.1"/>
    </source>
</evidence>
<organism evidence="9 10">
    <name type="scientific">Jilunia laotingensis</name>
    <dbReference type="NCBI Taxonomy" id="2763675"/>
    <lineage>
        <taxon>Bacteria</taxon>
        <taxon>Pseudomonadati</taxon>
        <taxon>Bacteroidota</taxon>
        <taxon>Bacteroidia</taxon>
        <taxon>Bacteroidales</taxon>
        <taxon>Bacteroidaceae</taxon>
        <taxon>Jilunia</taxon>
    </lineage>
</organism>
<evidence type="ECO:0000256" key="2">
    <source>
        <dbReference type="ARBA" id="ARBA00022448"/>
    </source>
</evidence>
<dbReference type="PROSITE" id="PS50850">
    <property type="entry name" value="MFS"/>
    <property type="match status" value="1"/>
</dbReference>
<evidence type="ECO:0000256" key="3">
    <source>
        <dbReference type="ARBA" id="ARBA00022475"/>
    </source>
</evidence>
<keyword evidence="2" id="KW-0813">Transport</keyword>
<dbReference type="GO" id="GO:0005886">
    <property type="term" value="C:plasma membrane"/>
    <property type="evidence" value="ECO:0007669"/>
    <property type="project" value="UniProtKB-SubCell"/>
</dbReference>
<dbReference type="CDD" id="cd06173">
    <property type="entry name" value="MFS_MefA_like"/>
    <property type="match status" value="1"/>
</dbReference>
<keyword evidence="4 7" id="KW-0812">Transmembrane</keyword>
<evidence type="ECO:0000256" key="1">
    <source>
        <dbReference type="ARBA" id="ARBA00004651"/>
    </source>
</evidence>
<dbReference type="GO" id="GO:0022857">
    <property type="term" value="F:transmembrane transporter activity"/>
    <property type="evidence" value="ECO:0007669"/>
    <property type="project" value="InterPro"/>
</dbReference>
<dbReference type="Gene3D" id="1.20.1250.20">
    <property type="entry name" value="MFS general substrate transporter like domains"/>
    <property type="match status" value="1"/>
</dbReference>
<dbReference type="Proteomes" id="UP000651085">
    <property type="component" value="Unassembled WGS sequence"/>
</dbReference>